<protein>
    <submittedName>
        <fullName evidence="3">Amidohydrolase</fullName>
        <ecNumber evidence="3">3.5.1.-</ecNumber>
    </submittedName>
</protein>
<dbReference type="EMBL" id="CP009687">
    <property type="protein sequence ID" value="AKL97233.1"/>
    <property type="molecule type" value="Genomic_DNA"/>
</dbReference>
<dbReference type="GO" id="GO:0050118">
    <property type="term" value="F:N-acetyldiaminopimelate deacetylase activity"/>
    <property type="evidence" value="ECO:0007669"/>
    <property type="project" value="UniProtKB-ARBA"/>
</dbReference>
<feature type="binding site" evidence="2">
    <location>
        <position position="162"/>
    </location>
    <ligand>
        <name>Mn(2+)</name>
        <dbReference type="ChEBI" id="CHEBI:29035"/>
        <label>2</label>
    </ligand>
</feature>
<dbReference type="Gene3D" id="3.40.630.10">
    <property type="entry name" value="Zn peptidases"/>
    <property type="match status" value="1"/>
</dbReference>
<dbReference type="GO" id="GO:0046872">
    <property type="term" value="F:metal ion binding"/>
    <property type="evidence" value="ECO:0007669"/>
    <property type="project" value="UniProtKB-KW"/>
</dbReference>
<dbReference type="Pfam" id="PF01546">
    <property type="entry name" value="Peptidase_M20"/>
    <property type="match status" value="1"/>
</dbReference>
<evidence type="ECO:0000313" key="4">
    <source>
        <dbReference type="Proteomes" id="UP000035704"/>
    </source>
</evidence>
<keyword evidence="2" id="KW-0479">Metal-binding</keyword>
<name>A0A0D8I7N6_9CLOT</name>
<dbReference type="EC" id="3.5.1.-" evidence="3"/>
<gene>
    <name evidence="3" type="ORF">CACET_c38050</name>
</gene>
<dbReference type="SUPFAM" id="SSF55031">
    <property type="entry name" value="Bacterial exopeptidase dimerisation domain"/>
    <property type="match status" value="1"/>
</dbReference>
<dbReference type="PANTHER" id="PTHR11014">
    <property type="entry name" value="PEPTIDASE M20 FAMILY MEMBER"/>
    <property type="match status" value="1"/>
</dbReference>
<dbReference type="NCBIfam" id="TIGR01891">
    <property type="entry name" value="amidohydrolases"/>
    <property type="match status" value="1"/>
</dbReference>
<dbReference type="GO" id="GO:0019877">
    <property type="term" value="P:diaminopimelate biosynthetic process"/>
    <property type="evidence" value="ECO:0007669"/>
    <property type="project" value="UniProtKB-ARBA"/>
</dbReference>
<keyword evidence="4" id="KW-1185">Reference proteome</keyword>
<dbReference type="KEGG" id="cace:CACET_c38050"/>
<dbReference type="InterPro" id="IPR002933">
    <property type="entry name" value="Peptidase_M20"/>
</dbReference>
<dbReference type="Pfam" id="PF07687">
    <property type="entry name" value="M20_dimer"/>
    <property type="match status" value="1"/>
</dbReference>
<dbReference type="InterPro" id="IPR036264">
    <property type="entry name" value="Bact_exopeptidase_dim_dom"/>
</dbReference>
<dbReference type="InterPro" id="IPR011650">
    <property type="entry name" value="Peptidase_M20_dimer"/>
</dbReference>
<keyword evidence="1 3" id="KW-0378">Hydrolase</keyword>
<dbReference type="SUPFAM" id="SSF53187">
    <property type="entry name" value="Zn-dependent exopeptidases"/>
    <property type="match status" value="1"/>
</dbReference>
<dbReference type="AlphaFoldDB" id="A0A0D8I7N6"/>
<accession>A0A0D8I7N6</accession>
<reference evidence="3 4" key="1">
    <citation type="submission" date="2014-10" db="EMBL/GenBank/DDBJ databases">
        <title>Genome sequence of Clostridium aceticum DSM 1496.</title>
        <authorList>
            <person name="Poehlein A."/>
            <person name="Schiel-Bengelsdorf B."/>
            <person name="Gottschalk G."/>
            <person name="Duerre P."/>
            <person name="Daniel R."/>
        </authorList>
    </citation>
    <scope>NUCLEOTIDE SEQUENCE [LARGE SCALE GENOMIC DNA]</scope>
    <source>
        <strain evidence="3 4">DSM 1496</strain>
    </source>
</reference>
<dbReference type="RefSeq" id="WP_044825569.1">
    <property type="nucleotide sequence ID" value="NZ_CP009687.1"/>
</dbReference>
<dbReference type="InterPro" id="IPR017439">
    <property type="entry name" value="Amidohydrolase"/>
</dbReference>
<comment type="cofactor">
    <cofactor evidence="2">
        <name>Mn(2+)</name>
        <dbReference type="ChEBI" id="CHEBI:29035"/>
    </cofactor>
    <text evidence="2">The Mn(2+) ion enhances activity.</text>
</comment>
<proteinExistence type="predicted"/>
<evidence type="ECO:0000256" key="2">
    <source>
        <dbReference type="PIRSR" id="PIRSR005962-1"/>
    </source>
</evidence>
<feature type="binding site" evidence="2">
    <location>
        <position position="364"/>
    </location>
    <ligand>
        <name>Mn(2+)</name>
        <dbReference type="ChEBI" id="CHEBI:29035"/>
        <label>2</label>
    </ligand>
</feature>
<dbReference type="OrthoDB" id="9776731at2"/>
<feature type="binding site" evidence="2">
    <location>
        <position position="103"/>
    </location>
    <ligand>
        <name>Mn(2+)</name>
        <dbReference type="ChEBI" id="CHEBI:29035"/>
        <label>2</label>
    </ligand>
</feature>
<sequence>MIDLKKEIQNLEEELIDLRRDFHMHPELGYEEFRTSKIVYDYLEGLGLEVKKVAKTGVVGLLKGDKPGKTVMLRADIDALPQNEKTDLAFQSTTPGVMHACGHDAHTAMLLIAAKVLTKYKDSIEGNVKFVFQPNEEEAGALDMINEGVLENPKVDAAFSTHIWTPVESGKIGLSSGPVMAATEEFELSIIGKAGHTSAPHTALDPILASANVIQALQSIQTREVNPLLPITIMIGKVHGGSGRNIIADRVDIGGTIRFLFPEEEKEKKILLDRFERVIKGTCDAMDVKYELKYIPSNPSLMNDSKMVALVREASKETFGTEENIQEYRCLAGEDFAEFTHRVPSAFYFLGTGNAAKNTHYPHHHPMFDIDEETLKYGVEIHVRSVFNYLGL</sequence>
<dbReference type="FunFam" id="3.30.70.360:FF:000001">
    <property type="entry name" value="N-acetyldiaminopimelate deacetylase"/>
    <property type="match status" value="1"/>
</dbReference>
<dbReference type="PATRIC" id="fig|84022.5.peg.1054"/>
<evidence type="ECO:0000313" key="3">
    <source>
        <dbReference type="EMBL" id="AKL97233.1"/>
    </source>
</evidence>
<dbReference type="Gene3D" id="3.30.70.360">
    <property type="match status" value="1"/>
</dbReference>
<evidence type="ECO:0000256" key="1">
    <source>
        <dbReference type="ARBA" id="ARBA00022801"/>
    </source>
</evidence>
<dbReference type="Proteomes" id="UP000035704">
    <property type="component" value="Chromosome"/>
</dbReference>
<dbReference type="STRING" id="84022.CACET_c38050"/>
<keyword evidence="2" id="KW-0464">Manganese</keyword>
<feature type="binding site" evidence="2">
    <location>
        <position position="101"/>
    </location>
    <ligand>
        <name>Mn(2+)</name>
        <dbReference type="ChEBI" id="CHEBI:29035"/>
        <label>2</label>
    </ligand>
</feature>
<dbReference type="PANTHER" id="PTHR11014:SF63">
    <property type="entry name" value="METALLOPEPTIDASE, PUTATIVE (AFU_ORTHOLOGUE AFUA_6G09600)-RELATED"/>
    <property type="match status" value="1"/>
</dbReference>
<feature type="binding site" evidence="2">
    <location>
        <position position="137"/>
    </location>
    <ligand>
        <name>Mn(2+)</name>
        <dbReference type="ChEBI" id="CHEBI:29035"/>
        <label>2</label>
    </ligand>
</feature>
<dbReference type="PIRSF" id="PIRSF005962">
    <property type="entry name" value="Pept_M20D_amidohydro"/>
    <property type="match status" value="1"/>
</dbReference>
<organism evidence="3 4">
    <name type="scientific">Clostridium aceticum</name>
    <dbReference type="NCBI Taxonomy" id="84022"/>
    <lineage>
        <taxon>Bacteria</taxon>
        <taxon>Bacillati</taxon>
        <taxon>Bacillota</taxon>
        <taxon>Clostridia</taxon>
        <taxon>Eubacteriales</taxon>
        <taxon>Clostridiaceae</taxon>
        <taxon>Clostridium</taxon>
    </lineage>
</organism>